<gene>
    <name evidence="1" type="ORF">PCOR1329_LOCUS25180</name>
</gene>
<name>A0ABN9RZP8_9DINO</name>
<comment type="caution">
    <text evidence="1">The sequence shown here is derived from an EMBL/GenBank/DDBJ whole genome shotgun (WGS) entry which is preliminary data.</text>
</comment>
<dbReference type="Proteomes" id="UP001189429">
    <property type="component" value="Unassembled WGS sequence"/>
</dbReference>
<accession>A0ABN9RZP8</accession>
<feature type="non-terminal residue" evidence="1">
    <location>
        <position position="1"/>
    </location>
</feature>
<dbReference type="EMBL" id="CAUYUJ010008779">
    <property type="protein sequence ID" value="CAK0824909.1"/>
    <property type="molecule type" value="Genomic_DNA"/>
</dbReference>
<reference evidence="1" key="1">
    <citation type="submission" date="2023-10" db="EMBL/GenBank/DDBJ databases">
        <authorList>
            <person name="Chen Y."/>
            <person name="Shah S."/>
            <person name="Dougan E. K."/>
            <person name="Thang M."/>
            <person name="Chan C."/>
        </authorList>
    </citation>
    <scope>NUCLEOTIDE SEQUENCE [LARGE SCALE GENOMIC DNA]</scope>
</reference>
<sequence>EDTVVQVRGNPNISADLERFRKEASCSACVYSFANSYLLTLAHIALIQFNRQPSLEESFEQHVSIINPGVGKLRVSLHIRRADACSGLVRKGYMLHASPINEHAQMTNVRLCYHTQVYVNALRRISNLYSRPLSVYIASDDGGSILDEIQQLDFDLYRQASWHHLNFSRAALKYVGTVEGQNASTNGFLGETAAADAWLLSHGDVFVGHLGSRFTKGAYLLATARHNIPIPYISVDGHNYCCQNDEQCSKATEALTGIVDCLTFSPEISGQKNYGDYWKEGVTVRWNQTR</sequence>
<evidence type="ECO:0000313" key="2">
    <source>
        <dbReference type="Proteomes" id="UP001189429"/>
    </source>
</evidence>
<evidence type="ECO:0008006" key="3">
    <source>
        <dbReference type="Google" id="ProtNLM"/>
    </source>
</evidence>
<organism evidence="1 2">
    <name type="scientific">Prorocentrum cordatum</name>
    <dbReference type="NCBI Taxonomy" id="2364126"/>
    <lineage>
        <taxon>Eukaryota</taxon>
        <taxon>Sar</taxon>
        <taxon>Alveolata</taxon>
        <taxon>Dinophyceae</taxon>
        <taxon>Prorocentrales</taxon>
        <taxon>Prorocentraceae</taxon>
        <taxon>Prorocentrum</taxon>
    </lineage>
</organism>
<protein>
    <recommendedName>
        <fullName evidence="3">Protein xylosyltransferase</fullName>
    </recommendedName>
</protein>
<keyword evidence="2" id="KW-1185">Reference proteome</keyword>
<evidence type="ECO:0000313" key="1">
    <source>
        <dbReference type="EMBL" id="CAK0824909.1"/>
    </source>
</evidence>
<proteinExistence type="predicted"/>
<dbReference type="Gene3D" id="3.40.50.11350">
    <property type="match status" value="1"/>
</dbReference>